<proteinExistence type="predicted"/>
<reference evidence="1 2" key="1">
    <citation type="journal article" date="2019" name="Environ. Health Perspect.">
        <title>Inter-host Transmission of Carbapenemase-Producing Escherichia coli among Humans and Backyard Animals.</title>
        <authorList>
            <person name="Li J."/>
            <person name="Bi Z."/>
            <person name="Ma S."/>
            <person name="Chen B."/>
            <person name="Cai C."/>
            <person name="He J."/>
            <person name="Schwarz S."/>
            <person name="Sun C."/>
            <person name="Zhou Y."/>
            <person name="Yin J."/>
            <person name="Hulth A."/>
            <person name="Wang Y."/>
            <person name="Shen Z."/>
            <person name="Wang S."/>
            <person name="Wu C."/>
            <person name="Nilsson L.E."/>
            <person name="Walsh T.R."/>
            <person name="Borjesson S."/>
            <person name="Shen J."/>
            <person name="Sun Q."/>
            <person name="Wang Y."/>
        </authorList>
    </citation>
    <scope>NUCLEOTIDE SEQUENCE [LARGE SCALE GENOMIC DNA]</scope>
    <source>
        <strain evidence="1 2">A016f</strain>
    </source>
</reference>
<accession>A0A5P0JJJ8</accession>
<sequence length="33" mass="3526">CAKRIISLLSESEKNIEIRVNGALTGDAANLLI</sequence>
<evidence type="ECO:0000313" key="2">
    <source>
        <dbReference type="Proteomes" id="UP000359125"/>
    </source>
</evidence>
<dbReference type="Proteomes" id="UP000359125">
    <property type="component" value="Unassembled WGS sequence"/>
</dbReference>
<dbReference type="EMBL" id="RYCF01000974">
    <property type="protein sequence ID" value="MQK28749.1"/>
    <property type="molecule type" value="Genomic_DNA"/>
</dbReference>
<evidence type="ECO:0000313" key="1">
    <source>
        <dbReference type="EMBL" id="MQK28749.1"/>
    </source>
</evidence>
<organism evidence="1 2">
    <name type="scientific">Escherichia coli</name>
    <dbReference type="NCBI Taxonomy" id="562"/>
    <lineage>
        <taxon>Bacteria</taxon>
        <taxon>Pseudomonadati</taxon>
        <taxon>Pseudomonadota</taxon>
        <taxon>Gammaproteobacteria</taxon>
        <taxon>Enterobacterales</taxon>
        <taxon>Enterobacteriaceae</taxon>
        <taxon>Escherichia</taxon>
    </lineage>
</organism>
<dbReference type="AlphaFoldDB" id="A0A5P0JJJ8"/>
<name>A0A5P0JJJ8_ECOLX</name>
<gene>
    <name evidence="1" type="ORF">EIZ93_32280</name>
</gene>
<protein>
    <submittedName>
        <fullName evidence="1">YscQ/HrcQ family type III secretion apparatus protein</fullName>
    </submittedName>
</protein>
<feature type="non-terminal residue" evidence="1">
    <location>
        <position position="1"/>
    </location>
</feature>
<comment type="caution">
    <text evidence="1">The sequence shown here is derived from an EMBL/GenBank/DDBJ whole genome shotgun (WGS) entry which is preliminary data.</text>
</comment>